<protein>
    <submittedName>
        <fullName evidence="2">Uncharacterized protein</fullName>
    </submittedName>
</protein>
<proteinExistence type="predicted"/>
<accession>V5E373</accession>
<dbReference type="RefSeq" id="WP_023493083.1">
    <property type="nucleotide sequence ID" value="NZ_AYLO01000007.1"/>
</dbReference>
<sequence length="368" mass="40922">MNKRFLILLATLIAGFAQTSPAEPYSLPIQLDYTLIKKAVVSQLFKGEGGVAEVWKDKHKCSFLNLYNPRISGVGGQIKLLNDVQVQFGTSFGGQCIPILVQEGVLETFQQPTISADQSVLSLPVTKANIYDKQGRQLTIDKLQDLIKKVAEPKLAAVKVDLNESRADMERTLTDYLPKENAGEVKKTLETLKFSGAEANEDGIKVKLAFDAPVKKLDSKPEVPFTEAEQKQWQATWQEWDAFLSKAIDQAASETKSKELKNTLTEILVESRSAFQAGLKAQSPESSDPVRVFFTHTWQKLSPQMRSLAKELPEIEALRYMTFIAATDVIYELENLGAPFGLEISSDGLRKLVRMLMAGKQQADAKRP</sequence>
<evidence type="ECO:0000256" key="1">
    <source>
        <dbReference type="SAM" id="SignalP"/>
    </source>
</evidence>
<dbReference type="Proteomes" id="UP000017842">
    <property type="component" value="Unassembled WGS sequence"/>
</dbReference>
<evidence type="ECO:0000313" key="3">
    <source>
        <dbReference type="Proteomes" id="UP000017842"/>
    </source>
</evidence>
<dbReference type="PATRIC" id="fig|1116472.3.peg.157"/>
<organism evidence="2 3">
    <name type="scientific">Methyloglobulus morosus KoM1</name>
    <dbReference type="NCBI Taxonomy" id="1116472"/>
    <lineage>
        <taxon>Bacteria</taxon>
        <taxon>Pseudomonadati</taxon>
        <taxon>Pseudomonadota</taxon>
        <taxon>Gammaproteobacteria</taxon>
        <taxon>Methylococcales</taxon>
        <taxon>Methylococcaceae</taxon>
        <taxon>Methyloglobulus</taxon>
    </lineage>
</organism>
<keyword evidence="3" id="KW-1185">Reference proteome</keyword>
<dbReference type="STRING" id="1116472.MGMO_7c00300"/>
<feature type="signal peptide" evidence="1">
    <location>
        <begin position="1"/>
        <end position="22"/>
    </location>
</feature>
<comment type="caution">
    <text evidence="2">The sequence shown here is derived from an EMBL/GenBank/DDBJ whole genome shotgun (WGS) entry which is preliminary data.</text>
</comment>
<name>V5E373_9GAMM</name>
<dbReference type="AlphaFoldDB" id="V5E373"/>
<keyword evidence="1" id="KW-0732">Signal</keyword>
<reference evidence="2 3" key="1">
    <citation type="journal article" date="2013" name="Genome Announc.">
        <title>Draft Genome Sequence of the Methanotrophic Gammaproteobacterium Methyloglobulus morosus DSM 22980 Strain KoM1.</title>
        <authorList>
            <person name="Poehlein A."/>
            <person name="Deutzmann J.S."/>
            <person name="Daniel R."/>
            <person name="Simeonova D.D."/>
        </authorList>
    </citation>
    <scope>NUCLEOTIDE SEQUENCE [LARGE SCALE GENOMIC DNA]</scope>
    <source>
        <strain evidence="2 3">KoM1</strain>
    </source>
</reference>
<dbReference type="EMBL" id="AYLO01000007">
    <property type="protein sequence ID" value="ESS74011.1"/>
    <property type="molecule type" value="Genomic_DNA"/>
</dbReference>
<dbReference type="eggNOG" id="COG0741">
    <property type="taxonomic scope" value="Bacteria"/>
</dbReference>
<feature type="chain" id="PRO_5004732159" evidence="1">
    <location>
        <begin position="23"/>
        <end position="368"/>
    </location>
</feature>
<evidence type="ECO:0000313" key="2">
    <source>
        <dbReference type="EMBL" id="ESS74011.1"/>
    </source>
</evidence>
<gene>
    <name evidence="2" type="ORF">MGMO_7c00300</name>
</gene>